<dbReference type="Proteomes" id="UP000075883">
    <property type="component" value="Unassembled WGS sequence"/>
</dbReference>
<sequence length="193" mass="20975">MWGYSTVSSYYRRLGQKADTAPSTGFSIFLCAVCVPPFSSTPCTAIGSLHGRIGMLITAIAAGRFPFQSGGNVRYGQNHDADKRIVAPRWVLALALNRNCNVRNRVGKIGFTLIHSIFCEALHTEGAKKNTCSAGSSIVPSHGRHNTNGGRGKHSRGKDTLREHCFELVLGAHGRAARFCEPGRMFGRCLPRD</sequence>
<dbReference type="VEuPathDB" id="VectorBase:ACUA008242"/>
<accession>A0A182M328</accession>
<organism evidence="2 3">
    <name type="scientific">Anopheles culicifacies</name>
    <dbReference type="NCBI Taxonomy" id="139723"/>
    <lineage>
        <taxon>Eukaryota</taxon>
        <taxon>Metazoa</taxon>
        <taxon>Ecdysozoa</taxon>
        <taxon>Arthropoda</taxon>
        <taxon>Hexapoda</taxon>
        <taxon>Insecta</taxon>
        <taxon>Pterygota</taxon>
        <taxon>Neoptera</taxon>
        <taxon>Endopterygota</taxon>
        <taxon>Diptera</taxon>
        <taxon>Nematocera</taxon>
        <taxon>Culicoidea</taxon>
        <taxon>Culicidae</taxon>
        <taxon>Anophelinae</taxon>
        <taxon>Anopheles</taxon>
        <taxon>culicifacies species complex</taxon>
    </lineage>
</organism>
<dbReference type="EMBL" id="AXCM01011476">
    <property type="status" value="NOT_ANNOTATED_CDS"/>
    <property type="molecule type" value="Genomic_DNA"/>
</dbReference>
<name>A0A182M328_9DIPT</name>
<reference evidence="3" key="1">
    <citation type="submission" date="2013-09" db="EMBL/GenBank/DDBJ databases">
        <title>The Genome Sequence of Anopheles culicifacies species A.</title>
        <authorList>
            <consortium name="The Broad Institute Genomics Platform"/>
            <person name="Neafsey D.E."/>
            <person name="Besansky N."/>
            <person name="Howell P."/>
            <person name="Walton C."/>
            <person name="Young S.K."/>
            <person name="Zeng Q."/>
            <person name="Gargeya S."/>
            <person name="Fitzgerald M."/>
            <person name="Haas B."/>
            <person name="Abouelleil A."/>
            <person name="Allen A.W."/>
            <person name="Alvarado L."/>
            <person name="Arachchi H.M."/>
            <person name="Berlin A.M."/>
            <person name="Chapman S.B."/>
            <person name="Gainer-Dewar J."/>
            <person name="Goldberg J."/>
            <person name="Griggs A."/>
            <person name="Gujja S."/>
            <person name="Hansen M."/>
            <person name="Howarth C."/>
            <person name="Imamovic A."/>
            <person name="Ireland A."/>
            <person name="Larimer J."/>
            <person name="McCowan C."/>
            <person name="Murphy C."/>
            <person name="Pearson M."/>
            <person name="Poon T.W."/>
            <person name="Priest M."/>
            <person name="Roberts A."/>
            <person name="Saif S."/>
            <person name="Shea T."/>
            <person name="Sisk P."/>
            <person name="Sykes S."/>
            <person name="Wortman J."/>
            <person name="Nusbaum C."/>
            <person name="Birren B."/>
        </authorList>
    </citation>
    <scope>NUCLEOTIDE SEQUENCE [LARGE SCALE GENOMIC DNA]</scope>
    <source>
        <strain evidence="3">A-37</strain>
    </source>
</reference>
<evidence type="ECO:0000313" key="2">
    <source>
        <dbReference type="EnsemblMetazoa" id="ACUA008242-PA"/>
    </source>
</evidence>
<keyword evidence="3" id="KW-1185">Reference proteome</keyword>
<evidence type="ECO:0000313" key="3">
    <source>
        <dbReference type="Proteomes" id="UP000075883"/>
    </source>
</evidence>
<proteinExistence type="predicted"/>
<reference evidence="2" key="2">
    <citation type="submission" date="2020-05" db="UniProtKB">
        <authorList>
            <consortium name="EnsemblMetazoa"/>
        </authorList>
    </citation>
    <scope>IDENTIFICATION</scope>
    <source>
        <strain evidence="2">A-37</strain>
    </source>
</reference>
<feature type="region of interest" description="Disordered" evidence="1">
    <location>
        <begin position="135"/>
        <end position="157"/>
    </location>
</feature>
<protein>
    <submittedName>
        <fullName evidence="2">Uncharacterized protein</fullName>
    </submittedName>
</protein>
<evidence type="ECO:0000256" key="1">
    <source>
        <dbReference type="SAM" id="MobiDB-lite"/>
    </source>
</evidence>
<dbReference type="EnsemblMetazoa" id="ACUA008242-RA">
    <property type="protein sequence ID" value="ACUA008242-PA"/>
    <property type="gene ID" value="ACUA008242"/>
</dbReference>
<dbReference type="AlphaFoldDB" id="A0A182M328"/>